<keyword evidence="3" id="KW-1185">Reference proteome</keyword>
<evidence type="ECO:0000259" key="1">
    <source>
        <dbReference type="Pfam" id="PF23353"/>
    </source>
</evidence>
<dbReference type="GO" id="GO:0016020">
    <property type="term" value="C:membrane"/>
    <property type="evidence" value="ECO:0007669"/>
    <property type="project" value="TreeGrafter"/>
</dbReference>
<dbReference type="GO" id="GO:0036064">
    <property type="term" value="C:ciliary basal body"/>
    <property type="evidence" value="ECO:0007669"/>
    <property type="project" value="TreeGrafter"/>
</dbReference>
<dbReference type="InterPro" id="IPR055380">
    <property type="entry name" value="BBS2_hp_dom"/>
</dbReference>
<dbReference type="GO" id="GO:0031514">
    <property type="term" value="C:motile cilium"/>
    <property type="evidence" value="ECO:0007669"/>
    <property type="project" value="TreeGrafter"/>
</dbReference>
<dbReference type="EMBL" id="VXIV02003376">
    <property type="protein sequence ID" value="KAF6017574.1"/>
    <property type="molecule type" value="Genomic_DNA"/>
</dbReference>
<dbReference type="Proteomes" id="UP000593567">
    <property type="component" value="Unassembled WGS sequence"/>
</dbReference>
<reference evidence="2" key="1">
    <citation type="submission" date="2020-06" db="EMBL/GenBank/DDBJ databases">
        <title>Draft genome of Bugula neritina, a colonial animal packing powerful symbionts and potential medicines.</title>
        <authorList>
            <person name="Rayko M."/>
        </authorList>
    </citation>
    <scope>NUCLEOTIDE SEQUENCE [LARGE SCALE GENOMIC DNA]</scope>
    <source>
        <strain evidence="2">Kwan_BN1</strain>
    </source>
</reference>
<dbReference type="Pfam" id="PF23353">
    <property type="entry name" value="BBS2_hp"/>
    <property type="match status" value="1"/>
</dbReference>
<feature type="domain" description="BBS2 hairpin" evidence="1">
    <location>
        <begin position="42"/>
        <end position="121"/>
    </location>
</feature>
<evidence type="ECO:0000313" key="3">
    <source>
        <dbReference type="Proteomes" id="UP000593567"/>
    </source>
</evidence>
<comment type="caution">
    <text evidence="2">The sequence shown here is derived from an EMBL/GenBank/DDBJ whole genome shotgun (WGS) entry which is preliminary data.</text>
</comment>
<dbReference type="InterPro" id="IPR016616">
    <property type="entry name" value="Bardet-Biedl_syndrome_2_prot"/>
</dbReference>
<protein>
    <submittedName>
        <fullName evidence="2">BBS2</fullName>
    </submittedName>
</protein>
<gene>
    <name evidence="2" type="ORF">EB796_024106</name>
</gene>
<evidence type="ECO:0000313" key="2">
    <source>
        <dbReference type="EMBL" id="KAF6017574.1"/>
    </source>
</evidence>
<proteinExistence type="predicted"/>
<name>A0A7J7IVY3_BUGNE</name>
<dbReference type="GO" id="GO:1905515">
    <property type="term" value="P:non-motile cilium assembly"/>
    <property type="evidence" value="ECO:0007669"/>
    <property type="project" value="InterPro"/>
</dbReference>
<dbReference type="PANTHER" id="PTHR32465">
    <property type="entry name" value="BARDET-BIEDL SYNDROME 2 PROTEIN"/>
    <property type="match status" value="1"/>
</dbReference>
<dbReference type="OrthoDB" id="2120021at2759"/>
<organism evidence="2 3">
    <name type="scientific">Bugula neritina</name>
    <name type="common">Brown bryozoan</name>
    <name type="synonym">Sertularia neritina</name>
    <dbReference type="NCBI Taxonomy" id="10212"/>
    <lineage>
        <taxon>Eukaryota</taxon>
        <taxon>Metazoa</taxon>
        <taxon>Spiralia</taxon>
        <taxon>Lophotrochozoa</taxon>
        <taxon>Bryozoa</taxon>
        <taxon>Gymnolaemata</taxon>
        <taxon>Cheilostomatida</taxon>
        <taxon>Flustrina</taxon>
        <taxon>Buguloidea</taxon>
        <taxon>Bugulidae</taxon>
        <taxon>Bugula</taxon>
    </lineage>
</organism>
<dbReference type="AlphaFoldDB" id="A0A7J7IVY3"/>
<sequence>MDASNQVSILTTNMNTAGEILQSLASFLNIEHLNVQADFKHEMKELGEILTKVDEYHTVRQRLTADMADHSNLIKSMVVRAEDARLMDDLGSMKKYYMEFYLKQVNQYIQKAGKLRVGKYKTQVIADCRASVKNNNVAALFKIIKTGMCDTRTSQHICWKWRIYNPPVNLVIIPHLLIPCQVTAPHHCLY</sequence>
<dbReference type="GO" id="GO:0034464">
    <property type="term" value="C:BBSome"/>
    <property type="evidence" value="ECO:0007669"/>
    <property type="project" value="InterPro"/>
</dbReference>
<accession>A0A7J7IVY3</accession>
<dbReference type="PANTHER" id="PTHR32465:SF0">
    <property type="entry name" value="BARDET-BIEDL SYNDROME 2 PROTEIN"/>
    <property type="match status" value="1"/>
</dbReference>